<keyword evidence="8 12" id="KW-0808">Transferase</keyword>
<evidence type="ECO:0000256" key="4">
    <source>
        <dbReference type="ARBA" id="ARBA00011218"/>
    </source>
</evidence>
<feature type="domain" description="Quinolinate phosphoribosyl transferase N-terminal" evidence="14">
    <location>
        <begin position="40"/>
        <end position="125"/>
    </location>
</feature>
<dbReference type="CDD" id="cd01572">
    <property type="entry name" value="QPRTase"/>
    <property type="match status" value="1"/>
</dbReference>
<dbReference type="EMBL" id="DWUQ01000010">
    <property type="protein sequence ID" value="HJD43499.1"/>
    <property type="molecule type" value="Genomic_DNA"/>
</dbReference>
<protein>
    <recommendedName>
        <fullName evidence="11">Probable nicotinate-nucleotide pyrophosphorylase [carboxylating]</fullName>
        <ecNumber evidence="5">2.4.2.19</ecNumber>
    </recommendedName>
    <alternativeName>
        <fullName evidence="9">Quinolinate phosphoribosyltransferase [decarboxylating]</fullName>
    </alternativeName>
</protein>
<name>A0A9D2RGF2_9BURK</name>
<evidence type="ECO:0000313" key="16">
    <source>
        <dbReference type="Proteomes" id="UP000823889"/>
    </source>
</evidence>
<evidence type="ECO:0000256" key="10">
    <source>
        <dbReference type="ARBA" id="ARBA00047445"/>
    </source>
</evidence>
<comment type="pathway">
    <text evidence="2">Cofactor biosynthesis; NAD(+) biosynthesis; nicotinate D-ribonucleotide from quinolinate: step 1/1.</text>
</comment>
<evidence type="ECO:0000256" key="3">
    <source>
        <dbReference type="ARBA" id="ARBA00009400"/>
    </source>
</evidence>
<dbReference type="InterPro" id="IPR027277">
    <property type="entry name" value="NadC/ModD"/>
</dbReference>
<dbReference type="GO" id="GO:0009435">
    <property type="term" value="P:NAD+ biosynthetic process"/>
    <property type="evidence" value="ECO:0007669"/>
    <property type="project" value="InterPro"/>
</dbReference>
<dbReference type="GO" id="GO:0004514">
    <property type="term" value="F:nicotinate-nucleotide diphosphorylase (carboxylating) activity"/>
    <property type="evidence" value="ECO:0007669"/>
    <property type="project" value="UniProtKB-EC"/>
</dbReference>
<evidence type="ECO:0000259" key="13">
    <source>
        <dbReference type="Pfam" id="PF01729"/>
    </source>
</evidence>
<evidence type="ECO:0000256" key="11">
    <source>
        <dbReference type="ARBA" id="ARBA00069173"/>
    </source>
</evidence>
<dbReference type="FunFam" id="3.20.20.70:FF:000030">
    <property type="entry name" value="Nicotinate-nucleotide pyrophosphorylase, carboxylating"/>
    <property type="match status" value="1"/>
</dbReference>
<reference evidence="15" key="2">
    <citation type="submission" date="2021-04" db="EMBL/GenBank/DDBJ databases">
        <authorList>
            <person name="Gilroy R."/>
        </authorList>
    </citation>
    <scope>NUCLEOTIDE SEQUENCE</scope>
    <source>
        <strain evidence="15">9264</strain>
    </source>
</reference>
<dbReference type="GO" id="GO:0005737">
    <property type="term" value="C:cytoplasm"/>
    <property type="evidence" value="ECO:0007669"/>
    <property type="project" value="TreeGrafter"/>
</dbReference>
<evidence type="ECO:0000256" key="1">
    <source>
        <dbReference type="ARBA" id="ARBA00003237"/>
    </source>
</evidence>
<dbReference type="Gene3D" id="3.20.20.70">
    <property type="entry name" value="Aldolase class I"/>
    <property type="match status" value="1"/>
</dbReference>
<comment type="catalytic activity">
    <reaction evidence="10">
        <text>nicotinate beta-D-ribonucleotide + CO2 + diphosphate = quinolinate + 5-phospho-alpha-D-ribose 1-diphosphate + 2 H(+)</text>
        <dbReference type="Rhea" id="RHEA:12733"/>
        <dbReference type="ChEBI" id="CHEBI:15378"/>
        <dbReference type="ChEBI" id="CHEBI:16526"/>
        <dbReference type="ChEBI" id="CHEBI:29959"/>
        <dbReference type="ChEBI" id="CHEBI:33019"/>
        <dbReference type="ChEBI" id="CHEBI:57502"/>
        <dbReference type="ChEBI" id="CHEBI:58017"/>
        <dbReference type="EC" id="2.4.2.19"/>
    </reaction>
</comment>
<dbReference type="InterPro" id="IPR022412">
    <property type="entry name" value="Quinolinate_PRibosylTrfase_N"/>
</dbReference>
<comment type="function">
    <text evidence="1">Involved in the catabolism of quinolinic acid (QA).</text>
</comment>
<dbReference type="PANTHER" id="PTHR32179">
    <property type="entry name" value="NICOTINATE-NUCLEOTIDE PYROPHOSPHORYLASE [CARBOXYLATING]"/>
    <property type="match status" value="1"/>
</dbReference>
<keyword evidence="7 12" id="KW-0328">Glycosyltransferase</keyword>
<dbReference type="NCBIfam" id="TIGR00078">
    <property type="entry name" value="nadC"/>
    <property type="match status" value="1"/>
</dbReference>
<dbReference type="SUPFAM" id="SSF51690">
    <property type="entry name" value="Nicotinate/Quinolinate PRTase C-terminal domain-like"/>
    <property type="match status" value="1"/>
</dbReference>
<dbReference type="Gene3D" id="3.90.1170.20">
    <property type="entry name" value="Quinolinate phosphoribosyl transferase, N-terminal domain"/>
    <property type="match status" value="1"/>
</dbReference>
<dbReference type="InterPro" id="IPR013785">
    <property type="entry name" value="Aldolase_TIM"/>
</dbReference>
<evidence type="ECO:0000256" key="8">
    <source>
        <dbReference type="ARBA" id="ARBA00022679"/>
    </source>
</evidence>
<sequence>MSIIMAPTSASSLFIPALAPVLYQDLVRQTLQEDLGRAGDLTSDAVIPDGVQATATLRAREAGVLAGLPIAVEAFTQLDARLQVQALLSDGQALQAGTDIAVVSGPARSLLAAERTALNFLGHLSGVASATRRLADAVAPYGARIICTRKTMPGLRALQKYAVRVGGGSNHRFGLDDAVLIKDNHIAIAGSLPLAVERARTYVGHMVRIQVEVDTLDQLDEALSLGVEAVLLDNMDLDTLREAVRRIDGRAISEASGGIQPEGVVAVAQTGVNQIALGWLTHSARVLDIGLDAWSAS</sequence>
<dbReference type="Proteomes" id="UP000823889">
    <property type="component" value="Unassembled WGS sequence"/>
</dbReference>
<evidence type="ECO:0000256" key="7">
    <source>
        <dbReference type="ARBA" id="ARBA00022676"/>
    </source>
</evidence>
<dbReference type="InterPro" id="IPR037128">
    <property type="entry name" value="Quinolinate_PRibosylTase_N_sf"/>
</dbReference>
<evidence type="ECO:0000256" key="2">
    <source>
        <dbReference type="ARBA" id="ARBA00004893"/>
    </source>
</evidence>
<dbReference type="Pfam" id="PF01729">
    <property type="entry name" value="QRPTase_C"/>
    <property type="match status" value="1"/>
</dbReference>
<comment type="caution">
    <text evidence="15">The sequence shown here is derived from an EMBL/GenBank/DDBJ whole genome shotgun (WGS) entry which is preliminary data.</text>
</comment>
<dbReference type="InterPro" id="IPR004393">
    <property type="entry name" value="NadC"/>
</dbReference>
<dbReference type="FunFam" id="3.90.1170.20:FF:000001">
    <property type="entry name" value="Nicotinate-nucleotide diphosphorylase (Carboxylating)"/>
    <property type="match status" value="1"/>
</dbReference>
<evidence type="ECO:0000256" key="12">
    <source>
        <dbReference type="PIRNR" id="PIRNR006250"/>
    </source>
</evidence>
<dbReference type="PANTHER" id="PTHR32179:SF3">
    <property type="entry name" value="NICOTINATE-NUCLEOTIDE PYROPHOSPHORYLASE [CARBOXYLATING]"/>
    <property type="match status" value="1"/>
</dbReference>
<comment type="subunit">
    <text evidence="4">Hexamer formed by 3 homodimers.</text>
</comment>
<organism evidence="15 16">
    <name type="scientific">Candidatus Paenalcaligenes intestinipullorum</name>
    <dbReference type="NCBI Taxonomy" id="2838718"/>
    <lineage>
        <taxon>Bacteria</taxon>
        <taxon>Pseudomonadati</taxon>
        <taxon>Pseudomonadota</taxon>
        <taxon>Betaproteobacteria</taxon>
        <taxon>Burkholderiales</taxon>
        <taxon>Alcaligenaceae</taxon>
        <taxon>Paenalcaligenes</taxon>
    </lineage>
</organism>
<dbReference type="Pfam" id="PF02749">
    <property type="entry name" value="QRPTase_N"/>
    <property type="match status" value="1"/>
</dbReference>
<evidence type="ECO:0000256" key="5">
    <source>
        <dbReference type="ARBA" id="ARBA00011944"/>
    </source>
</evidence>
<comment type="similarity">
    <text evidence="3 12">Belongs to the NadC/ModD family.</text>
</comment>
<feature type="domain" description="Quinolinate phosphoribosyl transferase C-terminal" evidence="13">
    <location>
        <begin position="127"/>
        <end position="292"/>
    </location>
</feature>
<reference evidence="15" key="1">
    <citation type="journal article" date="2021" name="PeerJ">
        <title>Extensive microbial diversity within the chicken gut microbiome revealed by metagenomics and culture.</title>
        <authorList>
            <person name="Gilroy R."/>
            <person name="Ravi A."/>
            <person name="Getino M."/>
            <person name="Pursley I."/>
            <person name="Horton D.L."/>
            <person name="Alikhan N.F."/>
            <person name="Baker D."/>
            <person name="Gharbi K."/>
            <person name="Hall N."/>
            <person name="Watson M."/>
            <person name="Adriaenssens E.M."/>
            <person name="Foster-Nyarko E."/>
            <person name="Jarju S."/>
            <person name="Secka A."/>
            <person name="Antonio M."/>
            <person name="Oren A."/>
            <person name="Chaudhuri R.R."/>
            <person name="La Ragione R."/>
            <person name="Hildebrand F."/>
            <person name="Pallen M.J."/>
        </authorList>
    </citation>
    <scope>NUCLEOTIDE SEQUENCE</scope>
    <source>
        <strain evidence="15">9264</strain>
    </source>
</reference>
<evidence type="ECO:0000259" key="14">
    <source>
        <dbReference type="Pfam" id="PF02749"/>
    </source>
</evidence>
<dbReference type="PIRSF" id="PIRSF006250">
    <property type="entry name" value="NadC_ModD"/>
    <property type="match status" value="1"/>
</dbReference>
<proteinExistence type="inferred from homology"/>
<evidence type="ECO:0000256" key="6">
    <source>
        <dbReference type="ARBA" id="ARBA00022642"/>
    </source>
</evidence>
<evidence type="ECO:0000256" key="9">
    <source>
        <dbReference type="ARBA" id="ARBA00033102"/>
    </source>
</evidence>
<dbReference type="GO" id="GO:0034213">
    <property type="term" value="P:quinolinate catabolic process"/>
    <property type="evidence" value="ECO:0007669"/>
    <property type="project" value="TreeGrafter"/>
</dbReference>
<dbReference type="InterPro" id="IPR002638">
    <property type="entry name" value="Quinolinate_PRibosylTrfase_C"/>
</dbReference>
<evidence type="ECO:0000313" key="15">
    <source>
        <dbReference type="EMBL" id="HJD43499.1"/>
    </source>
</evidence>
<accession>A0A9D2RGF2</accession>
<dbReference type="SUPFAM" id="SSF54675">
    <property type="entry name" value="Nicotinate/Quinolinate PRTase N-terminal domain-like"/>
    <property type="match status" value="1"/>
</dbReference>
<dbReference type="InterPro" id="IPR036068">
    <property type="entry name" value="Nicotinate_pribotase-like_C"/>
</dbReference>
<dbReference type="EC" id="2.4.2.19" evidence="5"/>
<keyword evidence="6" id="KW-0662">Pyridine nucleotide biosynthesis</keyword>
<gene>
    <name evidence="15" type="ORF">H9906_00530</name>
</gene>
<dbReference type="AlphaFoldDB" id="A0A9D2RGF2"/>